<evidence type="ECO:0000313" key="1">
    <source>
        <dbReference type="EMBL" id="AAN79297.1"/>
    </source>
</evidence>
<reference evidence="1 2" key="1">
    <citation type="journal article" date="2002" name="Proc. Natl. Acad. Sci. U.S.A.">
        <title>Extensive mosaic structure revealed by the complete genome sequence of uropathogenic Escherichia coli.</title>
        <authorList>
            <person name="Welch R.A."/>
            <person name="Burland V."/>
            <person name="Plunkett G.III."/>
            <person name="Redford P."/>
            <person name="Roesch P."/>
            <person name="Rasko D."/>
            <person name="Buckles E.L."/>
            <person name="Liou S.R."/>
            <person name="Boutin A."/>
            <person name="Hackett J."/>
            <person name="Stroud D."/>
            <person name="Mayhew G.F."/>
            <person name="Rose D.J."/>
            <person name="Zhou S."/>
            <person name="Schwartz D.C."/>
            <person name="Perna N.T."/>
            <person name="Mobley H.L."/>
            <person name="Donnenberg M.S."/>
            <person name="Blattner F.R."/>
        </authorList>
    </citation>
    <scope>NUCLEOTIDE SEQUENCE [LARGE SCALE GENOMIC DNA]</scope>
    <source>
        <strain evidence="2">CFT073 / ATCC 700928 / UPEC</strain>
    </source>
</reference>
<dbReference type="EMBL" id="AE014075">
    <property type="protein sequence ID" value="AAN79297.1"/>
    <property type="molecule type" value="Genomic_DNA"/>
</dbReference>
<name>A0A0H2V5B9_ECOL6</name>
<dbReference type="HOGENOM" id="CLU_2315826_0_0_6"/>
<keyword evidence="2" id="KW-1185">Reference proteome</keyword>
<dbReference type="Proteomes" id="UP000001410">
    <property type="component" value="Chromosome"/>
</dbReference>
<accession>A0A0H2V5B9</accession>
<evidence type="ECO:0000313" key="2">
    <source>
        <dbReference type="Proteomes" id="UP000001410"/>
    </source>
</evidence>
<dbReference type="KEGG" id="ecc:c0824"/>
<proteinExistence type="predicted"/>
<organism evidence="1 2">
    <name type="scientific">Escherichia coli O6:H1 (strain CFT073 / ATCC 700928 / UPEC)</name>
    <dbReference type="NCBI Taxonomy" id="199310"/>
    <lineage>
        <taxon>Bacteria</taxon>
        <taxon>Pseudomonadati</taxon>
        <taxon>Pseudomonadota</taxon>
        <taxon>Gammaproteobacteria</taxon>
        <taxon>Enterobacterales</taxon>
        <taxon>Enterobacteriaceae</taxon>
        <taxon>Escherichia</taxon>
    </lineage>
</organism>
<gene>
    <name evidence="1" type="ordered locus">c0824</name>
</gene>
<sequence length="99" mass="11732">MFDIPWQRRHILLISDLSATKISMQITQLLMIRTTRPEIMRLLVVCYALHRVQTFLRLFSAISTRVFTDNLLVYGFRFCGVTFVLHDDADFKHRICSLR</sequence>
<protein>
    <submittedName>
        <fullName evidence="1">Uncharacterized protein</fullName>
    </submittedName>
</protein>
<dbReference type="AlphaFoldDB" id="A0A0H2V5B9"/>